<reference evidence="2 3" key="1">
    <citation type="journal article" date="1979" name="Int. J. Syst. Evol. Microbiol.">
        <title>Bacillus globisporus subsp. marinus subsp. nov.</title>
        <authorList>
            <person name="Liu H."/>
        </authorList>
    </citation>
    <scope>NUCLEOTIDE SEQUENCE [LARGE SCALE GENOMIC DNA]</scope>
    <source>
        <strain evidence="2 3">DSM 1297</strain>
    </source>
</reference>
<accession>A0ABV3Q6V5</accession>
<gene>
    <name evidence="2" type="ORF">AB1471_14885</name>
</gene>
<evidence type="ECO:0000256" key="1">
    <source>
        <dbReference type="SAM" id="Phobius"/>
    </source>
</evidence>
<comment type="caution">
    <text evidence="2">The sequence shown here is derived from an EMBL/GenBank/DDBJ whole genome shotgun (WGS) entry which is preliminary data.</text>
</comment>
<dbReference type="Proteomes" id="UP001556040">
    <property type="component" value="Unassembled WGS sequence"/>
</dbReference>
<organism evidence="2 3">
    <name type="scientific">Jeotgalibacillus marinus</name>
    <dbReference type="NCBI Taxonomy" id="86667"/>
    <lineage>
        <taxon>Bacteria</taxon>
        <taxon>Bacillati</taxon>
        <taxon>Bacillota</taxon>
        <taxon>Bacilli</taxon>
        <taxon>Bacillales</taxon>
        <taxon>Caryophanaceae</taxon>
        <taxon>Jeotgalibacillus</taxon>
    </lineage>
</organism>
<feature type="transmembrane region" description="Helical" evidence="1">
    <location>
        <begin position="6"/>
        <end position="32"/>
    </location>
</feature>
<proteinExistence type="predicted"/>
<dbReference type="EMBL" id="JBFMIA010000022">
    <property type="protein sequence ID" value="MEW9503071.1"/>
    <property type="molecule type" value="Genomic_DNA"/>
</dbReference>
<evidence type="ECO:0000313" key="3">
    <source>
        <dbReference type="Proteomes" id="UP001556040"/>
    </source>
</evidence>
<keyword evidence="1" id="KW-0812">Transmembrane</keyword>
<dbReference type="RefSeq" id="WP_367780560.1">
    <property type="nucleotide sequence ID" value="NZ_JBFMIA010000022.1"/>
</dbReference>
<keyword evidence="1" id="KW-1133">Transmembrane helix</keyword>
<evidence type="ECO:0000313" key="2">
    <source>
        <dbReference type="EMBL" id="MEW9503071.1"/>
    </source>
</evidence>
<protein>
    <recommendedName>
        <fullName evidence="4">Type I toxin-antitoxin system Fst family toxin</fullName>
    </recommendedName>
</protein>
<keyword evidence="3" id="KW-1185">Reference proteome</keyword>
<name>A0ABV3Q6V5_9BACL</name>
<evidence type="ECO:0008006" key="4">
    <source>
        <dbReference type="Google" id="ProtNLM"/>
    </source>
</evidence>
<sequence>MPEWPPHYFMLLGVLLAVVASVIRFAVSYFYTKKKAKKASSKV</sequence>
<keyword evidence="1" id="KW-0472">Membrane</keyword>